<name>A0A6J6HI31_9ZZZZ</name>
<dbReference type="InterPro" id="IPR025924">
    <property type="entry name" value="YHYH_dom"/>
</dbReference>
<evidence type="ECO:0000259" key="1">
    <source>
        <dbReference type="Pfam" id="PF14240"/>
    </source>
</evidence>
<feature type="domain" description="YHYH" evidence="1">
    <location>
        <begin position="3"/>
        <end position="141"/>
    </location>
</feature>
<sequence>MSAVAFTVTGLPIYGPMEGPTPSQEAYGDPVYNDLLDSCGGHTGYNADYHYHKILAISSCSLEETIIGYALDGFPIYSNPQYKWKSGYEKTGNPTSYSWNAYTYTGGTSTLDKCNGQEQSDGSYRYYVTESFPYVIGCYAGTAKKQTGVAAQAMPPMGSVSKSSAFLCTINRDDLNRLGDVAS</sequence>
<organism evidence="2">
    <name type="scientific">freshwater metagenome</name>
    <dbReference type="NCBI Taxonomy" id="449393"/>
    <lineage>
        <taxon>unclassified sequences</taxon>
        <taxon>metagenomes</taxon>
        <taxon>ecological metagenomes</taxon>
    </lineage>
</organism>
<reference evidence="2" key="1">
    <citation type="submission" date="2020-05" db="EMBL/GenBank/DDBJ databases">
        <authorList>
            <person name="Chiriac C."/>
            <person name="Salcher M."/>
            <person name="Ghai R."/>
            <person name="Kavagutti S V."/>
        </authorList>
    </citation>
    <scope>NUCLEOTIDE SEQUENCE</scope>
</reference>
<accession>A0A6J6HI31</accession>
<evidence type="ECO:0000313" key="2">
    <source>
        <dbReference type="EMBL" id="CAB4610955.1"/>
    </source>
</evidence>
<protein>
    <submittedName>
        <fullName evidence="2">Unannotated protein</fullName>
    </submittedName>
</protein>
<dbReference type="EMBL" id="CAEZUZ010000026">
    <property type="protein sequence ID" value="CAB4610955.1"/>
    <property type="molecule type" value="Genomic_DNA"/>
</dbReference>
<proteinExistence type="predicted"/>
<dbReference type="Pfam" id="PF14240">
    <property type="entry name" value="YHYH"/>
    <property type="match status" value="1"/>
</dbReference>
<dbReference type="AlphaFoldDB" id="A0A6J6HI31"/>
<gene>
    <name evidence="2" type="ORF">UFOPK1889_00284</name>
</gene>